<dbReference type="SMART" id="SM00406">
    <property type="entry name" value="IGv"/>
    <property type="match status" value="1"/>
</dbReference>
<dbReference type="PROSITE" id="PS50835">
    <property type="entry name" value="IG_LIKE"/>
    <property type="match status" value="1"/>
</dbReference>
<dbReference type="InterPro" id="IPR013106">
    <property type="entry name" value="Ig_V-set"/>
</dbReference>
<dbReference type="Pfam" id="PF07686">
    <property type="entry name" value="V-set"/>
    <property type="match status" value="1"/>
</dbReference>
<keyword evidence="1" id="KW-0391">Immunity</keyword>
<dbReference type="SUPFAM" id="SSF48726">
    <property type="entry name" value="Immunoglobulin"/>
    <property type="match status" value="1"/>
</dbReference>
<keyword evidence="3" id="KW-1280">Immunoglobulin</keyword>
<evidence type="ECO:0000313" key="5">
    <source>
        <dbReference type="Ensembl" id="ENSCSRP00000009347.1"/>
    </source>
</evidence>
<sequence>ISHDWNLLCSVPPPFIALAQVQLVESGPRTVKPSESLKLTCAVSGVSINSDGYAWHWIRQPPSKGLEWVAYINVYYSTSGSAPSLQNRISISSDTSKNQFSLQLSSLTAADTATYYCARDTVTQPKKRHVQKGEAGSELRGER</sequence>
<dbReference type="GO" id="GO:0019814">
    <property type="term" value="C:immunoglobulin complex"/>
    <property type="evidence" value="ECO:0007669"/>
    <property type="project" value="UniProtKB-KW"/>
</dbReference>
<dbReference type="InterPro" id="IPR007110">
    <property type="entry name" value="Ig-like_dom"/>
</dbReference>
<dbReference type="InterPro" id="IPR003599">
    <property type="entry name" value="Ig_sub"/>
</dbReference>
<dbReference type="InterPro" id="IPR050199">
    <property type="entry name" value="IgHV"/>
</dbReference>
<evidence type="ECO:0000259" key="4">
    <source>
        <dbReference type="PROSITE" id="PS50835"/>
    </source>
</evidence>
<feature type="domain" description="Ig-like" evidence="4">
    <location>
        <begin position="13"/>
        <end position="117"/>
    </location>
</feature>
<dbReference type="Ensembl" id="ENSCSRT00000009669.1">
    <property type="protein sequence ID" value="ENSCSRP00000009347.1"/>
    <property type="gene ID" value="ENSCSRG00000006987.1"/>
</dbReference>
<dbReference type="Gene3D" id="2.60.40.10">
    <property type="entry name" value="Immunoglobulins"/>
    <property type="match status" value="1"/>
</dbReference>
<protein>
    <recommendedName>
        <fullName evidence="4">Ig-like domain-containing protein</fullName>
    </recommendedName>
</protein>
<dbReference type="GO" id="GO:0005576">
    <property type="term" value="C:extracellular region"/>
    <property type="evidence" value="ECO:0007669"/>
    <property type="project" value="UniProtKB-ARBA"/>
</dbReference>
<dbReference type="GO" id="GO:0002250">
    <property type="term" value="P:adaptive immune response"/>
    <property type="evidence" value="ECO:0007669"/>
    <property type="project" value="UniProtKB-KW"/>
</dbReference>
<evidence type="ECO:0000256" key="1">
    <source>
        <dbReference type="ARBA" id="ARBA00022859"/>
    </source>
</evidence>
<reference evidence="5" key="2">
    <citation type="submission" date="2025-09" db="UniProtKB">
        <authorList>
            <consortium name="Ensembl"/>
        </authorList>
    </citation>
    <scope>IDENTIFICATION</scope>
</reference>
<dbReference type="AlphaFoldDB" id="A0A8C3S6Y8"/>
<evidence type="ECO:0000256" key="3">
    <source>
        <dbReference type="ARBA" id="ARBA00043265"/>
    </source>
</evidence>
<evidence type="ECO:0000313" key="6">
    <source>
        <dbReference type="Proteomes" id="UP000694403"/>
    </source>
</evidence>
<proteinExistence type="predicted"/>
<dbReference type="SMART" id="SM00409">
    <property type="entry name" value="IG"/>
    <property type="match status" value="1"/>
</dbReference>
<dbReference type="InterPro" id="IPR036179">
    <property type="entry name" value="Ig-like_dom_sf"/>
</dbReference>
<reference evidence="5" key="1">
    <citation type="submission" date="2025-08" db="UniProtKB">
        <authorList>
            <consortium name="Ensembl"/>
        </authorList>
    </citation>
    <scope>IDENTIFICATION</scope>
</reference>
<organism evidence="5 6">
    <name type="scientific">Chelydra serpentina</name>
    <name type="common">Snapping turtle</name>
    <name type="synonym">Testudo serpentina</name>
    <dbReference type="NCBI Taxonomy" id="8475"/>
    <lineage>
        <taxon>Eukaryota</taxon>
        <taxon>Metazoa</taxon>
        <taxon>Chordata</taxon>
        <taxon>Craniata</taxon>
        <taxon>Vertebrata</taxon>
        <taxon>Euteleostomi</taxon>
        <taxon>Archelosauria</taxon>
        <taxon>Testudinata</taxon>
        <taxon>Testudines</taxon>
        <taxon>Cryptodira</taxon>
        <taxon>Durocryptodira</taxon>
        <taxon>Americhelydia</taxon>
        <taxon>Chelydroidea</taxon>
        <taxon>Chelydridae</taxon>
        <taxon>Chelydra</taxon>
    </lineage>
</organism>
<dbReference type="Proteomes" id="UP000694403">
    <property type="component" value="Unplaced"/>
</dbReference>
<accession>A0A8C3S6Y8</accession>
<evidence type="ECO:0000256" key="2">
    <source>
        <dbReference type="ARBA" id="ARBA00023130"/>
    </source>
</evidence>
<dbReference type="InterPro" id="IPR013783">
    <property type="entry name" value="Ig-like_fold"/>
</dbReference>
<dbReference type="PANTHER" id="PTHR23266">
    <property type="entry name" value="IMMUNOGLOBULIN HEAVY CHAIN"/>
    <property type="match status" value="1"/>
</dbReference>
<dbReference type="FunFam" id="2.60.40.10:FF:001878">
    <property type="entry name" value="Immunoglobulin heavy variable 1-4"/>
    <property type="match status" value="1"/>
</dbReference>
<name>A0A8C3S6Y8_CHESE</name>
<keyword evidence="6" id="KW-1185">Reference proteome</keyword>
<keyword evidence="2" id="KW-1064">Adaptive immunity</keyword>